<proteinExistence type="predicted"/>
<dbReference type="RefSeq" id="WP_223099243.1">
    <property type="nucleotide sequence ID" value="NZ_CP061913.1"/>
</dbReference>
<reference evidence="3 4" key="1">
    <citation type="submission" date="2024-09" db="EMBL/GenBank/DDBJ databases">
        <authorList>
            <person name="Sun Q."/>
            <person name="Mori K."/>
        </authorList>
    </citation>
    <scope>NUCLEOTIDE SEQUENCE [LARGE SCALE GENOMIC DNA]</scope>
    <source>
        <strain evidence="3 4">JCM 3307</strain>
    </source>
</reference>
<organism evidence="3 4">
    <name type="scientific">Dactylosporangium vinaceum</name>
    <dbReference type="NCBI Taxonomy" id="53362"/>
    <lineage>
        <taxon>Bacteria</taxon>
        <taxon>Bacillati</taxon>
        <taxon>Actinomycetota</taxon>
        <taxon>Actinomycetes</taxon>
        <taxon>Micromonosporales</taxon>
        <taxon>Micromonosporaceae</taxon>
        <taxon>Dactylosporangium</taxon>
    </lineage>
</organism>
<keyword evidence="2" id="KW-1133">Transmembrane helix</keyword>
<feature type="transmembrane region" description="Helical" evidence="2">
    <location>
        <begin position="43"/>
        <end position="61"/>
    </location>
</feature>
<evidence type="ECO:0000313" key="3">
    <source>
        <dbReference type="EMBL" id="MFB9443855.1"/>
    </source>
</evidence>
<dbReference type="Proteomes" id="UP001589608">
    <property type="component" value="Unassembled WGS sequence"/>
</dbReference>
<sequence>MDDDDRYGIDLLTPLRGQPRGPVGVDVRRAVAKGERRRATRRAVAAGAAVLVLLGGVWVATRPDRDRPRPAPEVTGPPVPRACTLESLEVPPDFPGDAQVMGADPTGRYAIGMVGFGEAQIAVLWDGGRVVKLGPGTGEPTDVNSAGTVVGRRLRFGDGTEHAWVYRDGTVRQLAGVEAFATGINDRGQIVGESGGRPVTWASPDAEPVALPIPAGYEPAHLAEVGGIDEDGTVVGTLVNRDNHEVAVAWSPGGPARELAAPAGRPMYGADAIRNGWVIGRSGNSLVRWNLRAAGPPIVMPDVWGFDTHGPNASGWLVFGGNNRAALYAGGTEIRLPLPEPPQFSSPIPGRTPDPEENPARPMSISDDGHTIIGTWALKGVGDRSNVYVWTCR</sequence>
<gene>
    <name evidence="3" type="ORF">ACFFTR_12260</name>
</gene>
<comment type="caution">
    <text evidence="3">The sequence shown here is derived from an EMBL/GenBank/DDBJ whole genome shotgun (WGS) entry which is preliminary data.</text>
</comment>
<evidence type="ECO:0000256" key="2">
    <source>
        <dbReference type="SAM" id="Phobius"/>
    </source>
</evidence>
<keyword evidence="2" id="KW-0812">Transmembrane</keyword>
<keyword evidence="2" id="KW-0472">Membrane</keyword>
<protein>
    <submittedName>
        <fullName evidence="3">Uncharacterized protein</fullName>
    </submittedName>
</protein>
<evidence type="ECO:0000313" key="4">
    <source>
        <dbReference type="Proteomes" id="UP001589608"/>
    </source>
</evidence>
<feature type="region of interest" description="Disordered" evidence="1">
    <location>
        <begin position="338"/>
        <end position="366"/>
    </location>
</feature>
<name>A0ABV5M4S1_9ACTN</name>
<accession>A0ABV5M4S1</accession>
<evidence type="ECO:0000256" key="1">
    <source>
        <dbReference type="SAM" id="MobiDB-lite"/>
    </source>
</evidence>
<keyword evidence="4" id="KW-1185">Reference proteome</keyword>
<dbReference type="EMBL" id="JBHMCA010000023">
    <property type="protein sequence ID" value="MFB9443855.1"/>
    <property type="molecule type" value="Genomic_DNA"/>
</dbReference>